<evidence type="ECO:0000313" key="2">
    <source>
        <dbReference type="Proteomes" id="UP000805193"/>
    </source>
</evidence>
<sequence length="172" mass="19118">MTTNARKTGGNNLDHQGQKSPDPSVRETHQILLHADDTKRSSKSNRSCLSVQADVDHRNELNVSRAWRTSQRAEVDHDEQVNVDDGRPYALPGRQASRRFEDDPWVNFDNVEAGPDVLPGLHKFRQANDDHVEHGQILCLPWQVEGGSVGSTDTSMASSSRWEVEGVGPSLL</sequence>
<organism evidence="1 2">
    <name type="scientific">Ixodes persulcatus</name>
    <name type="common">Taiga tick</name>
    <dbReference type="NCBI Taxonomy" id="34615"/>
    <lineage>
        <taxon>Eukaryota</taxon>
        <taxon>Metazoa</taxon>
        <taxon>Ecdysozoa</taxon>
        <taxon>Arthropoda</taxon>
        <taxon>Chelicerata</taxon>
        <taxon>Arachnida</taxon>
        <taxon>Acari</taxon>
        <taxon>Parasitiformes</taxon>
        <taxon>Ixodida</taxon>
        <taxon>Ixodoidea</taxon>
        <taxon>Ixodidae</taxon>
        <taxon>Ixodinae</taxon>
        <taxon>Ixodes</taxon>
    </lineage>
</organism>
<accession>A0AC60PPM9</accession>
<dbReference type="EMBL" id="JABSTQ010010160">
    <property type="protein sequence ID" value="KAG0422988.1"/>
    <property type="molecule type" value="Genomic_DNA"/>
</dbReference>
<evidence type="ECO:0000313" key="1">
    <source>
        <dbReference type="EMBL" id="KAG0422988.1"/>
    </source>
</evidence>
<comment type="caution">
    <text evidence="1">The sequence shown here is derived from an EMBL/GenBank/DDBJ whole genome shotgun (WGS) entry which is preliminary data.</text>
</comment>
<proteinExistence type="predicted"/>
<dbReference type="Proteomes" id="UP000805193">
    <property type="component" value="Unassembled WGS sequence"/>
</dbReference>
<gene>
    <name evidence="1" type="ORF">HPB47_001222</name>
</gene>
<reference evidence="1 2" key="1">
    <citation type="journal article" date="2020" name="Cell">
        <title>Large-Scale Comparative Analyses of Tick Genomes Elucidate Their Genetic Diversity and Vector Capacities.</title>
        <authorList>
            <consortium name="Tick Genome and Microbiome Consortium (TIGMIC)"/>
            <person name="Jia N."/>
            <person name="Wang J."/>
            <person name="Shi W."/>
            <person name="Du L."/>
            <person name="Sun Y."/>
            <person name="Zhan W."/>
            <person name="Jiang J.F."/>
            <person name="Wang Q."/>
            <person name="Zhang B."/>
            <person name="Ji P."/>
            <person name="Bell-Sakyi L."/>
            <person name="Cui X.M."/>
            <person name="Yuan T.T."/>
            <person name="Jiang B.G."/>
            <person name="Yang W.F."/>
            <person name="Lam T.T."/>
            <person name="Chang Q.C."/>
            <person name="Ding S.J."/>
            <person name="Wang X.J."/>
            <person name="Zhu J.G."/>
            <person name="Ruan X.D."/>
            <person name="Zhao L."/>
            <person name="Wei J.T."/>
            <person name="Ye R.Z."/>
            <person name="Que T.C."/>
            <person name="Du C.H."/>
            <person name="Zhou Y.H."/>
            <person name="Cheng J.X."/>
            <person name="Dai P.F."/>
            <person name="Guo W.B."/>
            <person name="Han X.H."/>
            <person name="Huang E.J."/>
            <person name="Li L.F."/>
            <person name="Wei W."/>
            <person name="Gao Y.C."/>
            <person name="Liu J.Z."/>
            <person name="Shao H.Z."/>
            <person name="Wang X."/>
            <person name="Wang C.C."/>
            <person name="Yang T.C."/>
            <person name="Huo Q.B."/>
            <person name="Li W."/>
            <person name="Chen H.Y."/>
            <person name="Chen S.E."/>
            <person name="Zhou L.G."/>
            <person name="Ni X.B."/>
            <person name="Tian J.H."/>
            <person name="Sheng Y."/>
            <person name="Liu T."/>
            <person name="Pan Y.S."/>
            <person name="Xia L.Y."/>
            <person name="Li J."/>
            <person name="Zhao F."/>
            <person name="Cao W.C."/>
        </authorList>
    </citation>
    <scope>NUCLEOTIDE SEQUENCE [LARGE SCALE GENOMIC DNA]</scope>
    <source>
        <strain evidence="1">Iper-2018</strain>
    </source>
</reference>
<name>A0AC60PPM9_IXOPE</name>
<keyword evidence="2" id="KW-1185">Reference proteome</keyword>
<protein>
    <submittedName>
        <fullName evidence="1">Uncharacterized protein</fullName>
    </submittedName>
</protein>